<reference evidence="1 2" key="1">
    <citation type="journal article" date="2013" name="Appl. Environ. Microbiol.">
        <title>The Carbohydrate Metabolism Signature of Lactococcus lactis Strain A12 Reveals Its Sourdough Ecosystem Origin.</title>
        <authorList>
            <person name="Passerini D."/>
            <person name="Coddeville M."/>
            <person name="Le Bourgeois P."/>
            <person name="Loubiere P."/>
            <person name="Ritzenthaler P."/>
            <person name="Fontagne-Faucher C."/>
            <person name="Daveran-Mingot M.L."/>
            <person name="Cocaign-Bousquet M."/>
        </authorList>
    </citation>
    <scope>NUCLEOTIDE SEQUENCE [LARGE SCALE GENOMIC DNA]</scope>
    <source>
        <strain evidence="1 2">A12</strain>
    </source>
</reference>
<sequence>MEKKVNNIKQDTKLVILRGNSASGKSTTALKIR</sequence>
<dbReference type="AlphaFoldDB" id="S6EXM5"/>
<evidence type="ECO:0000313" key="1">
    <source>
        <dbReference type="EMBL" id="CDG05985.1"/>
    </source>
</evidence>
<name>S6EXM5_LACLL</name>
<gene>
    <name evidence="1" type="ORF">O9U_00770</name>
</gene>
<organism evidence="1 2">
    <name type="scientific">Lactococcus lactis subsp. lactis A12</name>
    <dbReference type="NCBI Taxonomy" id="1137134"/>
    <lineage>
        <taxon>Bacteria</taxon>
        <taxon>Bacillati</taxon>
        <taxon>Bacillota</taxon>
        <taxon>Bacilli</taxon>
        <taxon>Lactobacillales</taxon>
        <taxon>Streptococcaceae</taxon>
        <taxon>Lactococcus</taxon>
    </lineage>
</organism>
<dbReference type="Proteomes" id="UP000015361">
    <property type="component" value="Unassembled WGS sequence"/>
</dbReference>
<proteinExistence type="predicted"/>
<dbReference type="EMBL" id="CBLU010000030">
    <property type="protein sequence ID" value="CDG05985.1"/>
    <property type="molecule type" value="Genomic_DNA"/>
</dbReference>
<comment type="caution">
    <text evidence="1">The sequence shown here is derived from an EMBL/GenBank/DDBJ whole genome shotgun (WGS) entry which is preliminary data.</text>
</comment>
<accession>S6EXM5</accession>
<protein>
    <submittedName>
        <fullName evidence="1">Uncharacterized protein</fullName>
    </submittedName>
</protein>
<evidence type="ECO:0000313" key="2">
    <source>
        <dbReference type="Proteomes" id="UP000015361"/>
    </source>
</evidence>